<dbReference type="EMBL" id="JAHTGR010000009">
    <property type="protein sequence ID" value="MBV6322870.1"/>
    <property type="molecule type" value="Genomic_DNA"/>
</dbReference>
<keyword evidence="5" id="KW-1185">Reference proteome</keyword>
<sequence length="146" mass="15839">MSSTTFEIEKLYIEFFNRPADAGGLQYWSNAANNGATITQIAHAMENSVEYHAAFTQSWNDGVASSVDHAFMNMFDRHASMAELSTWGVKLYGALVEHTPTSDVIMQIGDAAVGADLQHLMQKVTDAVPVQLVGVQTHEAVHAAIA</sequence>
<gene>
    <name evidence="2" type="ORF">KVP70_18215</name>
    <name evidence="3" type="ORF">L1274_001651</name>
</gene>
<accession>A0AA41L949</accession>
<protein>
    <submittedName>
        <fullName evidence="2">DUF4214 domain-containing protein</fullName>
    </submittedName>
</protein>
<reference evidence="3" key="2">
    <citation type="submission" date="2022-03" db="EMBL/GenBank/DDBJ databases">
        <title>Genome Encyclopedia of Bacteria and Archaea VI: Functional Genomics of Type Strains.</title>
        <authorList>
            <person name="Whitman W."/>
        </authorList>
    </citation>
    <scope>NUCLEOTIDE SEQUENCE</scope>
    <source>
        <strain evidence="3">HSC-15S17</strain>
    </source>
</reference>
<proteinExistence type="predicted"/>
<name>A0AA41L949_9BURK</name>
<evidence type="ECO:0000313" key="5">
    <source>
        <dbReference type="Proteomes" id="UP001162889"/>
    </source>
</evidence>
<evidence type="ECO:0000259" key="1">
    <source>
        <dbReference type="Pfam" id="PF13946"/>
    </source>
</evidence>
<feature type="domain" description="DUF4214" evidence="1">
    <location>
        <begin position="8"/>
        <end position="55"/>
    </location>
</feature>
<dbReference type="Proteomes" id="UP001155901">
    <property type="component" value="Unassembled WGS sequence"/>
</dbReference>
<evidence type="ECO:0000313" key="2">
    <source>
        <dbReference type="EMBL" id="MBV6322870.1"/>
    </source>
</evidence>
<comment type="caution">
    <text evidence="2">The sequence shown here is derived from an EMBL/GenBank/DDBJ whole genome shotgun (WGS) entry which is preliminary data.</text>
</comment>
<dbReference type="AlphaFoldDB" id="A0AA41L949"/>
<dbReference type="EMBL" id="JALJZU010000003">
    <property type="protein sequence ID" value="MCP2007951.1"/>
    <property type="molecule type" value="Genomic_DNA"/>
</dbReference>
<dbReference type="Pfam" id="PF13946">
    <property type="entry name" value="DUF4214"/>
    <property type="match status" value="1"/>
</dbReference>
<organism evidence="2 4">
    <name type="scientific">Duganella violaceipulchra</name>
    <dbReference type="NCBI Taxonomy" id="2849652"/>
    <lineage>
        <taxon>Bacteria</taxon>
        <taxon>Pseudomonadati</taxon>
        <taxon>Pseudomonadota</taxon>
        <taxon>Betaproteobacteria</taxon>
        <taxon>Burkholderiales</taxon>
        <taxon>Oxalobacteraceae</taxon>
        <taxon>Telluria group</taxon>
        <taxon>Duganella</taxon>
    </lineage>
</organism>
<reference evidence="2" key="1">
    <citation type="submission" date="2021-07" db="EMBL/GenBank/DDBJ databases">
        <title>Characterization of violacein-producing bacteria and related species.</title>
        <authorList>
            <person name="Wilson H.S."/>
            <person name="De Leon M.E."/>
        </authorList>
    </citation>
    <scope>NUCLEOTIDE SEQUENCE</scope>
    <source>
        <strain evidence="2">HSC-15S17</strain>
    </source>
</reference>
<evidence type="ECO:0000313" key="3">
    <source>
        <dbReference type="EMBL" id="MCP2007951.1"/>
    </source>
</evidence>
<dbReference type="Proteomes" id="UP001162889">
    <property type="component" value="Unassembled WGS sequence"/>
</dbReference>
<evidence type="ECO:0000313" key="4">
    <source>
        <dbReference type="Proteomes" id="UP001155901"/>
    </source>
</evidence>
<dbReference type="RefSeq" id="WP_217943612.1">
    <property type="nucleotide sequence ID" value="NZ_JAHTGR010000009.1"/>
</dbReference>
<dbReference type="InterPro" id="IPR025282">
    <property type="entry name" value="DUF4214"/>
</dbReference>